<evidence type="ECO:0000256" key="2">
    <source>
        <dbReference type="ARBA" id="ARBA00010145"/>
    </source>
</evidence>
<dbReference type="Pfam" id="PF03547">
    <property type="entry name" value="Mem_trans"/>
    <property type="match status" value="1"/>
</dbReference>
<evidence type="ECO:0000256" key="7">
    <source>
        <dbReference type="ARBA" id="ARBA00023136"/>
    </source>
</evidence>
<dbReference type="InterPro" id="IPR004776">
    <property type="entry name" value="Mem_transp_PIN-like"/>
</dbReference>
<feature type="transmembrane region" description="Helical" evidence="8">
    <location>
        <begin position="251"/>
        <end position="270"/>
    </location>
</feature>
<comment type="subcellular location">
    <subcellularLocation>
        <location evidence="1">Cell membrane</location>
        <topology evidence="1">Multi-pass membrane protein</topology>
    </subcellularLocation>
</comment>
<evidence type="ECO:0000313" key="10">
    <source>
        <dbReference type="Proteomes" id="UP000198749"/>
    </source>
</evidence>
<accession>A0A1H9K2N4</accession>
<dbReference type="Gene3D" id="1.20.1530.20">
    <property type="match status" value="1"/>
</dbReference>
<feature type="transmembrane region" description="Helical" evidence="8">
    <location>
        <begin position="122"/>
        <end position="147"/>
    </location>
</feature>
<evidence type="ECO:0000313" key="9">
    <source>
        <dbReference type="EMBL" id="SEQ93248.1"/>
    </source>
</evidence>
<evidence type="ECO:0000256" key="8">
    <source>
        <dbReference type="SAM" id="Phobius"/>
    </source>
</evidence>
<feature type="transmembrane region" description="Helical" evidence="8">
    <location>
        <begin position="62"/>
        <end position="83"/>
    </location>
</feature>
<feature type="transmembrane region" description="Helical" evidence="8">
    <location>
        <begin position="38"/>
        <end position="55"/>
    </location>
</feature>
<keyword evidence="7 8" id="KW-0472">Membrane</keyword>
<dbReference type="AlphaFoldDB" id="A0A1H9K2N4"/>
<dbReference type="InterPro" id="IPR038770">
    <property type="entry name" value="Na+/solute_symporter_sf"/>
</dbReference>
<evidence type="ECO:0000256" key="3">
    <source>
        <dbReference type="ARBA" id="ARBA00022448"/>
    </source>
</evidence>
<feature type="transmembrane region" description="Helical" evidence="8">
    <location>
        <begin position="222"/>
        <end position="245"/>
    </location>
</feature>
<comment type="similarity">
    <text evidence="2">Belongs to the auxin efflux carrier (TC 2.A.69) family.</text>
</comment>
<evidence type="ECO:0000256" key="4">
    <source>
        <dbReference type="ARBA" id="ARBA00022475"/>
    </source>
</evidence>
<dbReference type="EMBL" id="FOGB01000011">
    <property type="protein sequence ID" value="SEQ93248.1"/>
    <property type="molecule type" value="Genomic_DNA"/>
</dbReference>
<evidence type="ECO:0008006" key="11">
    <source>
        <dbReference type="Google" id="ProtNLM"/>
    </source>
</evidence>
<feature type="transmembrane region" description="Helical" evidence="8">
    <location>
        <begin position="182"/>
        <end position="210"/>
    </location>
</feature>
<feature type="transmembrane region" description="Helical" evidence="8">
    <location>
        <begin position="154"/>
        <end position="176"/>
    </location>
</feature>
<keyword evidence="4" id="KW-1003">Cell membrane</keyword>
<feature type="transmembrane region" description="Helical" evidence="8">
    <location>
        <begin position="277"/>
        <end position="305"/>
    </location>
</feature>
<proteinExistence type="inferred from homology"/>
<reference evidence="10" key="1">
    <citation type="submission" date="2016-10" db="EMBL/GenBank/DDBJ databases">
        <authorList>
            <person name="Varghese N."/>
            <person name="Submissions S."/>
        </authorList>
    </citation>
    <scope>NUCLEOTIDE SEQUENCE [LARGE SCALE GENOMIC DNA]</scope>
    <source>
        <strain evidence="10">DSM 18887</strain>
    </source>
</reference>
<keyword evidence="5 8" id="KW-0812">Transmembrane</keyword>
<gene>
    <name evidence="9" type="ORF">SAMN03080615_03303</name>
</gene>
<dbReference type="RefSeq" id="WP_091360437.1">
    <property type="nucleotide sequence ID" value="NZ_AP025284.1"/>
</dbReference>
<evidence type="ECO:0000256" key="1">
    <source>
        <dbReference type="ARBA" id="ARBA00004651"/>
    </source>
</evidence>
<dbReference type="PANTHER" id="PTHR36838:SF4">
    <property type="entry name" value="AUXIN EFFLUX CARRIER FAMILY PROTEIN"/>
    <property type="match status" value="1"/>
</dbReference>
<sequence length="306" mass="32228">MSGILTALWPVFALLCIGHIIRRTGFPGDGFWEPAEKLIYFLLFPTLLVYKLSLADVGAVPVAEVALAVILLLFTGTLILLGVQRFRPMANSSFTSVYQGGMRFNTYVGLASGAALFGDTGVAVAAVIIAVMVPLLNLLCVLIFSLYTRKDAGYLSALLAVVKNPLIVACFVGIFLNLSGIGLPWMVASVAGLLSGIALPLALLAVGAGLNLTALRKAGGAVIYSSIIKLVVFPCLMLLICRLFVVSPEVAQVLILFSALPTAPSAYVLARQLGGDAVLMSAIITGQTLLSMLIMPVVLSIFPLFL</sequence>
<keyword evidence="3" id="KW-0813">Transport</keyword>
<dbReference type="GO" id="GO:0005886">
    <property type="term" value="C:plasma membrane"/>
    <property type="evidence" value="ECO:0007669"/>
    <property type="project" value="UniProtKB-SubCell"/>
</dbReference>
<dbReference type="Proteomes" id="UP000198749">
    <property type="component" value="Unassembled WGS sequence"/>
</dbReference>
<protein>
    <recommendedName>
        <fullName evidence="11">Transporter</fullName>
    </recommendedName>
</protein>
<evidence type="ECO:0000256" key="6">
    <source>
        <dbReference type="ARBA" id="ARBA00022989"/>
    </source>
</evidence>
<keyword evidence="6 8" id="KW-1133">Transmembrane helix</keyword>
<dbReference type="GO" id="GO:0055085">
    <property type="term" value="P:transmembrane transport"/>
    <property type="evidence" value="ECO:0007669"/>
    <property type="project" value="InterPro"/>
</dbReference>
<organism evidence="9 10">
    <name type="scientific">Amphritea atlantica</name>
    <dbReference type="NCBI Taxonomy" id="355243"/>
    <lineage>
        <taxon>Bacteria</taxon>
        <taxon>Pseudomonadati</taxon>
        <taxon>Pseudomonadota</taxon>
        <taxon>Gammaproteobacteria</taxon>
        <taxon>Oceanospirillales</taxon>
        <taxon>Oceanospirillaceae</taxon>
        <taxon>Amphritea</taxon>
    </lineage>
</organism>
<dbReference type="OrthoDB" id="9805563at2"/>
<name>A0A1H9K2N4_9GAMM</name>
<evidence type="ECO:0000256" key="5">
    <source>
        <dbReference type="ARBA" id="ARBA00022692"/>
    </source>
</evidence>
<dbReference type="PANTHER" id="PTHR36838">
    <property type="entry name" value="AUXIN EFFLUX CARRIER FAMILY PROTEIN"/>
    <property type="match status" value="1"/>
</dbReference>
<keyword evidence="10" id="KW-1185">Reference proteome</keyword>
<dbReference type="STRING" id="355243.SAMN03080615_03303"/>